<sequence>MNLSFSGCGFLGIYHIGVASCFKEHAPQIVESCKFAGASAGAIVSCCLMCGCCLGECTNFTLRLATKARSRTLGPLHPSFNINKILREALRQVLPSNAHELATGRLFISLTRVSDKQAVIVSEYESKEELIQALLCSSFVPFYSGLIPPKFRGERYVDGGLSDNLPILDEHTVTVAPFAGESDICPKDLSSNFLHINIVNTSMQCSAKNLYRMSHALFPPDPEELSNMCRQGFDDTLVFLQQNNLISCIRHLTVRSSITTKSLMEDGASEEVNESVMAHHNHNEEDCPECKKKLQVALLDSLPPSVVSALQTACDSVNKGLMNYFFSTRPVRLLSIAVTPWMLPIDILYNYGVKFLEWLPSMPQDVQAMFLELSEIIQELITQFLHQRHSYSARFTCQLAITEVKCEKEKRRKLIKKRKSSGIGPMIRNYNIGFAVDFNTQEKDTMGSLQSLEGHIDKISMEDIHFEQRDEAGSLSYYPNSERPSQSSGAPCQELFDTFEQCLHVTNHLDSVLSYHYQDPNNKGCYKFAEIYSLKGVPISIPETDTDTSQTTASDMDLSWDSYVEMKPEIEDEIEAFIDSAMCLPDFDSDSYNQE</sequence>
<dbReference type="FunFam" id="3.40.1090.10:FF:000003">
    <property type="entry name" value="Patatin-like phospholipase domain-containing protein 2"/>
    <property type="match status" value="1"/>
</dbReference>
<dbReference type="GO" id="GO:0055088">
    <property type="term" value="P:lipid homeostasis"/>
    <property type="evidence" value="ECO:0007669"/>
    <property type="project" value="TreeGrafter"/>
</dbReference>
<feature type="short sequence motif" description="GXSXG" evidence="4">
    <location>
        <begin position="37"/>
        <end position="41"/>
    </location>
</feature>
<dbReference type="InterPro" id="IPR033562">
    <property type="entry name" value="PLPL"/>
</dbReference>
<organism evidence="6 7">
    <name type="scientific">Patella caerulea</name>
    <name type="common">Rayed Mediterranean limpet</name>
    <dbReference type="NCBI Taxonomy" id="87958"/>
    <lineage>
        <taxon>Eukaryota</taxon>
        <taxon>Metazoa</taxon>
        <taxon>Spiralia</taxon>
        <taxon>Lophotrochozoa</taxon>
        <taxon>Mollusca</taxon>
        <taxon>Gastropoda</taxon>
        <taxon>Patellogastropoda</taxon>
        <taxon>Patelloidea</taxon>
        <taxon>Patellidae</taxon>
        <taxon>Patella</taxon>
    </lineage>
</organism>
<proteinExistence type="predicted"/>
<keyword evidence="3 4" id="KW-0443">Lipid metabolism</keyword>
<dbReference type="InterPro" id="IPR002641">
    <property type="entry name" value="PNPLA_dom"/>
</dbReference>
<reference evidence="6 7" key="1">
    <citation type="submission" date="2024-01" db="EMBL/GenBank/DDBJ databases">
        <title>The genome of the rayed Mediterranean limpet Patella caerulea (Linnaeus, 1758).</title>
        <authorList>
            <person name="Anh-Thu Weber A."/>
            <person name="Halstead-Nussloch G."/>
        </authorList>
    </citation>
    <scope>NUCLEOTIDE SEQUENCE [LARGE SCALE GENOMIC DNA]</scope>
    <source>
        <strain evidence="6">AATW-2023a</strain>
        <tissue evidence="6">Whole specimen</tissue>
    </source>
</reference>
<dbReference type="AlphaFoldDB" id="A0AAN8KHZ6"/>
<protein>
    <recommendedName>
        <fullName evidence="1">triacylglycerol lipase</fullName>
        <ecNumber evidence="1">3.1.1.3</ecNumber>
    </recommendedName>
</protein>
<evidence type="ECO:0000256" key="2">
    <source>
        <dbReference type="ARBA" id="ARBA00022801"/>
    </source>
</evidence>
<keyword evidence="7" id="KW-1185">Reference proteome</keyword>
<evidence type="ECO:0000256" key="3">
    <source>
        <dbReference type="ARBA" id="ARBA00023098"/>
    </source>
</evidence>
<name>A0AAN8KHZ6_PATCE</name>
<dbReference type="EMBL" id="JAZGQO010000002">
    <property type="protein sequence ID" value="KAK6191755.1"/>
    <property type="molecule type" value="Genomic_DNA"/>
</dbReference>
<dbReference type="SUPFAM" id="SSF52151">
    <property type="entry name" value="FabD/lysophospholipase-like"/>
    <property type="match status" value="1"/>
</dbReference>
<evidence type="ECO:0000256" key="1">
    <source>
        <dbReference type="ARBA" id="ARBA00013279"/>
    </source>
</evidence>
<dbReference type="Pfam" id="PF01734">
    <property type="entry name" value="Patatin"/>
    <property type="match status" value="1"/>
</dbReference>
<comment type="caution">
    <text evidence="6">The sequence shown here is derived from an EMBL/GenBank/DDBJ whole genome shotgun (WGS) entry which is preliminary data.</text>
</comment>
<keyword evidence="4" id="KW-0442">Lipid degradation</keyword>
<dbReference type="GO" id="GO:0004806">
    <property type="term" value="F:triacylglycerol lipase activity"/>
    <property type="evidence" value="ECO:0007669"/>
    <property type="project" value="UniProtKB-EC"/>
</dbReference>
<dbReference type="PANTHER" id="PTHR12406">
    <property type="entry name" value="CALCIUM-INDEPENDENT PHOSPHOLIPASE A2 IPLA2 -RELATED"/>
    <property type="match status" value="1"/>
</dbReference>
<feature type="short sequence motif" description="GXGXXG" evidence="4">
    <location>
        <begin position="7"/>
        <end position="12"/>
    </location>
</feature>
<dbReference type="PANTHER" id="PTHR12406:SF41">
    <property type="entry name" value="BRUMMER, ISOFORM B-RELATED"/>
    <property type="match status" value="1"/>
</dbReference>
<dbReference type="GO" id="GO:0005811">
    <property type="term" value="C:lipid droplet"/>
    <property type="evidence" value="ECO:0007669"/>
    <property type="project" value="TreeGrafter"/>
</dbReference>
<feature type="short sequence motif" description="DGA/G" evidence="4">
    <location>
        <begin position="158"/>
        <end position="160"/>
    </location>
</feature>
<feature type="active site" description="Proton acceptor" evidence="4">
    <location>
        <position position="158"/>
    </location>
</feature>
<evidence type="ECO:0000313" key="7">
    <source>
        <dbReference type="Proteomes" id="UP001347796"/>
    </source>
</evidence>
<feature type="active site" description="Nucleophile" evidence="4">
    <location>
        <position position="39"/>
    </location>
</feature>
<keyword evidence="2 4" id="KW-0378">Hydrolase</keyword>
<dbReference type="EC" id="3.1.1.3" evidence="1"/>
<dbReference type="GO" id="GO:0005737">
    <property type="term" value="C:cytoplasm"/>
    <property type="evidence" value="ECO:0007669"/>
    <property type="project" value="TreeGrafter"/>
</dbReference>
<gene>
    <name evidence="6" type="ORF">SNE40_003358</name>
</gene>
<evidence type="ECO:0000256" key="4">
    <source>
        <dbReference type="PROSITE-ProRule" id="PRU01161"/>
    </source>
</evidence>
<dbReference type="InterPro" id="IPR016035">
    <property type="entry name" value="Acyl_Trfase/lysoPLipase"/>
</dbReference>
<dbReference type="PROSITE" id="PS51635">
    <property type="entry name" value="PNPLA"/>
    <property type="match status" value="1"/>
</dbReference>
<dbReference type="Gene3D" id="3.40.1090.10">
    <property type="entry name" value="Cytosolic phospholipase A2 catalytic domain"/>
    <property type="match status" value="2"/>
</dbReference>
<accession>A0AAN8KHZ6</accession>
<dbReference type="GO" id="GO:0019433">
    <property type="term" value="P:triglyceride catabolic process"/>
    <property type="evidence" value="ECO:0007669"/>
    <property type="project" value="TreeGrafter"/>
</dbReference>
<dbReference type="Proteomes" id="UP001347796">
    <property type="component" value="Unassembled WGS sequence"/>
</dbReference>
<evidence type="ECO:0000313" key="6">
    <source>
        <dbReference type="EMBL" id="KAK6191755.1"/>
    </source>
</evidence>
<dbReference type="GO" id="GO:0016020">
    <property type="term" value="C:membrane"/>
    <property type="evidence" value="ECO:0007669"/>
    <property type="project" value="TreeGrafter"/>
</dbReference>
<evidence type="ECO:0000259" key="5">
    <source>
        <dbReference type="PROSITE" id="PS51635"/>
    </source>
</evidence>
<feature type="domain" description="PNPLA" evidence="5">
    <location>
        <begin position="3"/>
        <end position="171"/>
    </location>
</feature>